<sequence length="606" mass="68959">MSSISIRFALASVSVALFVLAFTGGVSYLFLKKELLDDAIQKAQLMEQNSRYQIEALIAKAEKTSTRLKKVFQEGDFSKAAIKERLTKMLEEEDSFFGTTIAFKPTKIYKTPFSPYYYKEKGEIHYRDLASKDYNYLTKEWYKIPLEQSGPLWSEPYFDEGGGDMLMATYSNPIFYKEELVAILTVDLTLKKIQEMISAIEILDSGYAFILSNEHKILAHKDPALIMQIYDTKPVKHNEMIKEKEHWTYYANIKNTKLTLAIVFPIDELFSSLHYMSIIHIILATIGAILLIVTMALISRRVTEPLRELTRITDDIAKSDFDKKITLPKTHDEIYKLSLAIDTMQKAIKKYIKDLRIATMAQQKIDSELDIARSIQRSMLPKGLSENENIRLCAMLKPARAVGGDFYDFFYIDEEHLCFLIADVSGKGVPAAMFMSVTRSYLRAYSTIGLSASEIVVKLNNTIASNNDANMFVTLFLGILNVKSGELNYTNAGHDEPYLLSEAGKYKRLKAVGNTVVGAFENLPFRDETIFLTKNSKLFLYTDGVTEAFSKDDEQFGDRRVSDALATSQEKSVNQTMQFMEKSITDFTKDCEQSDDITMLLLEFKL</sequence>
<organism evidence="4 5">
    <name type="scientific">Sulfurimonas hongkongensis</name>
    <dbReference type="NCBI Taxonomy" id="1172190"/>
    <lineage>
        <taxon>Bacteria</taxon>
        <taxon>Pseudomonadati</taxon>
        <taxon>Campylobacterota</taxon>
        <taxon>Epsilonproteobacteria</taxon>
        <taxon>Campylobacterales</taxon>
        <taxon>Sulfurimonadaceae</taxon>
        <taxon>Sulfurimonas</taxon>
    </lineage>
</organism>
<feature type="transmembrane region" description="Helical" evidence="2">
    <location>
        <begin position="275"/>
        <end position="298"/>
    </location>
</feature>
<evidence type="ECO:0000256" key="2">
    <source>
        <dbReference type="SAM" id="Phobius"/>
    </source>
</evidence>
<dbReference type="GO" id="GO:0016020">
    <property type="term" value="C:membrane"/>
    <property type="evidence" value="ECO:0007669"/>
    <property type="project" value="InterPro"/>
</dbReference>
<keyword evidence="5" id="KW-1185">Reference proteome</keyword>
<comment type="caution">
    <text evidence="4">The sequence shown here is derived from an EMBL/GenBank/DDBJ whole genome shotgun (WGS) entry which is preliminary data.</text>
</comment>
<evidence type="ECO:0000256" key="1">
    <source>
        <dbReference type="ARBA" id="ARBA00022801"/>
    </source>
</evidence>
<gene>
    <name evidence="4" type="ORF">M947_10960</name>
</gene>
<keyword evidence="2" id="KW-0812">Transmembrane</keyword>
<dbReference type="eggNOG" id="COG2208">
    <property type="taxonomic scope" value="Bacteria"/>
</dbReference>
<dbReference type="Proteomes" id="UP000015520">
    <property type="component" value="Unassembled WGS sequence"/>
</dbReference>
<dbReference type="InterPro" id="IPR036457">
    <property type="entry name" value="PPM-type-like_dom_sf"/>
</dbReference>
<keyword evidence="2" id="KW-1133">Transmembrane helix</keyword>
<dbReference type="CDD" id="cd12912">
    <property type="entry name" value="PDC2_MCP_like"/>
    <property type="match status" value="1"/>
</dbReference>
<dbReference type="AlphaFoldDB" id="T0KLX6"/>
<dbReference type="SMART" id="SM00304">
    <property type="entry name" value="HAMP"/>
    <property type="match status" value="1"/>
</dbReference>
<dbReference type="GO" id="GO:0007165">
    <property type="term" value="P:signal transduction"/>
    <property type="evidence" value="ECO:0007669"/>
    <property type="project" value="InterPro"/>
</dbReference>
<dbReference type="OrthoDB" id="5337673at2"/>
<dbReference type="CDD" id="cd06225">
    <property type="entry name" value="HAMP"/>
    <property type="match status" value="1"/>
</dbReference>
<dbReference type="RefSeq" id="WP_021288426.1">
    <property type="nucleotide sequence ID" value="NZ_AUPZ01000019.1"/>
</dbReference>
<dbReference type="Pfam" id="PF07228">
    <property type="entry name" value="SpoIIE"/>
    <property type="match status" value="1"/>
</dbReference>
<feature type="domain" description="HAMP" evidence="3">
    <location>
        <begin position="300"/>
        <end position="353"/>
    </location>
</feature>
<dbReference type="SUPFAM" id="SSF81606">
    <property type="entry name" value="PP2C-like"/>
    <property type="match status" value="1"/>
</dbReference>
<evidence type="ECO:0000313" key="4">
    <source>
        <dbReference type="EMBL" id="EQB34393.1"/>
    </source>
</evidence>
<keyword evidence="1" id="KW-0378">Hydrolase</keyword>
<keyword evidence="2" id="KW-0472">Membrane</keyword>
<dbReference type="PANTHER" id="PTHR43156:SF2">
    <property type="entry name" value="STAGE II SPORULATION PROTEIN E"/>
    <property type="match status" value="1"/>
</dbReference>
<dbReference type="InterPro" id="IPR001932">
    <property type="entry name" value="PPM-type_phosphatase-like_dom"/>
</dbReference>
<evidence type="ECO:0000259" key="3">
    <source>
        <dbReference type="PROSITE" id="PS50885"/>
    </source>
</evidence>
<dbReference type="PROSITE" id="PS50885">
    <property type="entry name" value="HAMP"/>
    <property type="match status" value="1"/>
</dbReference>
<protein>
    <recommendedName>
        <fullName evidence="3">HAMP domain-containing protein</fullName>
    </recommendedName>
</protein>
<dbReference type="PATRIC" id="fig|1172190.3.peg.2114"/>
<dbReference type="Gene3D" id="3.60.40.10">
    <property type="entry name" value="PPM-type phosphatase domain"/>
    <property type="match status" value="1"/>
</dbReference>
<dbReference type="InterPro" id="IPR052016">
    <property type="entry name" value="Bact_Sigma-Reg"/>
</dbReference>
<evidence type="ECO:0000313" key="5">
    <source>
        <dbReference type="Proteomes" id="UP000015520"/>
    </source>
</evidence>
<dbReference type="Pfam" id="PF00672">
    <property type="entry name" value="HAMP"/>
    <property type="match status" value="1"/>
</dbReference>
<dbReference type="Gene3D" id="3.30.450.20">
    <property type="entry name" value="PAS domain"/>
    <property type="match status" value="1"/>
</dbReference>
<proteinExistence type="predicted"/>
<dbReference type="Pfam" id="PF22673">
    <property type="entry name" value="MCP-like_PDC_1"/>
    <property type="match status" value="1"/>
</dbReference>
<dbReference type="InterPro" id="IPR003660">
    <property type="entry name" value="HAMP_dom"/>
</dbReference>
<name>T0KLX6_9BACT</name>
<dbReference type="GO" id="GO:0016791">
    <property type="term" value="F:phosphatase activity"/>
    <property type="evidence" value="ECO:0007669"/>
    <property type="project" value="TreeGrafter"/>
</dbReference>
<dbReference type="Gene3D" id="6.10.340.10">
    <property type="match status" value="1"/>
</dbReference>
<dbReference type="PANTHER" id="PTHR43156">
    <property type="entry name" value="STAGE II SPORULATION PROTEIN E-RELATED"/>
    <property type="match status" value="1"/>
</dbReference>
<dbReference type="CDD" id="cd12913">
    <property type="entry name" value="PDC1_MCP_like"/>
    <property type="match status" value="1"/>
</dbReference>
<accession>T0KLX6</accession>
<dbReference type="EMBL" id="AUPZ01000019">
    <property type="protein sequence ID" value="EQB34393.1"/>
    <property type="molecule type" value="Genomic_DNA"/>
</dbReference>
<dbReference type="STRING" id="1172190.M947_10960"/>
<reference evidence="4 5" key="1">
    <citation type="submission" date="2013-07" db="EMBL/GenBank/DDBJ databases">
        <title>Sulfurimonas hongkongensis AST-10 Genome Sequencing.</title>
        <authorList>
            <person name="Cai L."/>
            <person name="Zhang T."/>
        </authorList>
    </citation>
    <scope>NUCLEOTIDE SEQUENCE [LARGE SCALE GENOMIC DNA]</scope>
    <source>
        <strain evidence="4 5">AST-10</strain>
    </source>
</reference>
<dbReference type="SUPFAM" id="SSF158472">
    <property type="entry name" value="HAMP domain-like"/>
    <property type="match status" value="1"/>
</dbReference>
<dbReference type="SMART" id="SM00331">
    <property type="entry name" value="PP2C_SIG"/>
    <property type="match status" value="1"/>
</dbReference>